<dbReference type="InterPro" id="IPR013785">
    <property type="entry name" value="Aldolase_TIM"/>
</dbReference>
<name>A0A9D9HQG6_9SPIR</name>
<proteinExistence type="predicted"/>
<evidence type="ECO:0000313" key="5">
    <source>
        <dbReference type="EMBL" id="MBO8457931.1"/>
    </source>
</evidence>
<dbReference type="GO" id="GO:0016491">
    <property type="term" value="F:oxidoreductase activity"/>
    <property type="evidence" value="ECO:0007669"/>
    <property type="project" value="InterPro"/>
</dbReference>
<dbReference type="PANTHER" id="PTHR10578:SF107">
    <property type="entry name" value="2-HYDROXYACID OXIDASE 1"/>
    <property type="match status" value="1"/>
</dbReference>
<dbReference type="InterPro" id="IPR000262">
    <property type="entry name" value="FMN-dep_DH"/>
</dbReference>
<evidence type="ECO:0000313" key="6">
    <source>
        <dbReference type="Proteomes" id="UP000823638"/>
    </source>
</evidence>
<protein>
    <submittedName>
        <fullName evidence="5">Alpha-hydroxy-acid oxidizing protein</fullName>
    </submittedName>
</protein>
<feature type="domain" description="FMN-dependent dehydrogenase" evidence="4">
    <location>
        <begin position="175"/>
        <end position="297"/>
    </location>
</feature>
<dbReference type="Proteomes" id="UP000823638">
    <property type="component" value="Unassembled WGS sequence"/>
</dbReference>
<reference evidence="5" key="1">
    <citation type="submission" date="2020-10" db="EMBL/GenBank/DDBJ databases">
        <authorList>
            <person name="Gilroy R."/>
        </authorList>
    </citation>
    <scope>NUCLEOTIDE SEQUENCE</scope>
    <source>
        <strain evidence="5">10532</strain>
    </source>
</reference>
<evidence type="ECO:0000256" key="1">
    <source>
        <dbReference type="ARBA" id="ARBA00001917"/>
    </source>
</evidence>
<gene>
    <name evidence="5" type="ORF">IAA81_06855</name>
</gene>
<sequence>MWKDLLPEKTSYLCSGCKTCDGTVCINQLPGWGGINSNRNFILNYSSWEEIQIPEQDIVNAGLPEIALAPMTGMVQNAGLKDEKQGYFTLVESAANAGIKLSIGDGEPDYKLEYGIEALKTLGKKAAVFIKPYENHELKKRIGKSLSIAECIGIDIDAWEIKTMKNSSSMPAAMEKKNLSKLKEIKSFLPPEIPFVIKGVADQETLNMILELKPFAAVVSNHGGRVSAPEKGTAYILSDFAGKLLEAGIQVWVDGGLRTKEHLLKASALGASRVLIGRPFLQGAICLGKEGIKTVLNQDFGFSIPETN</sequence>
<evidence type="ECO:0000256" key="2">
    <source>
        <dbReference type="ARBA" id="ARBA00022630"/>
    </source>
</evidence>
<dbReference type="Pfam" id="PF01070">
    <property type="entry name" value="FMN_dh"/>
    <property type="match status" value="1"/>
</dbReference>
<evidence type="ECO:0000256" key="3">
    <source>
        <dbReference type="ARBA" id="ARBA00022643"/>
    </source>
</evidence>
<keyword evidence="2" id="KW-0285">Flavoprotein</keyword>
<comment type="caution">
    <text evidence="5">The sequence shown here is derived from an EMBL/GenBank/DDBJ whole genome shotgun (WGS) entry which is preliminary data.</text>
</comment>
<comment type="cofactor">
    <cofactor evidence="1">
        <name>FMN</name>
        <dbReference type="ChEBI" id="CHEBI:58210"/>
    </cofactor>
</comment>
<accession>A0A9D9HQG6</accession>
<dbReference type="SUPFAM" id="SSF51395">
    <property type="entry name" value="FMN-linked oxidoreductases"/>
    <property type="match status" value="1"/>
</dbReference>
<dbReference type="PANTHER" id="PTHR10578">
    <property type="entry name" value="S -2-HYDROXY-ACID OXIDASE-RELATED"/>
    <property type="match status" value="1"/>
</dbReference>
<evidence type="ECO:0000259" key="4">
    <source>
        <dbReference type="Pfam" id="PF01070"/>
    </source>
</evidence>
<dbReference type="AlphaFoldDB" id="A0A9D9HQG6"/>
<dbReference type="Gene3D" id="3.20.20.70">
    <property type="entry name" value="Aldolase class I"/>
    <property type="match status" value="1"/>
</dbReference>
<dbReference type="EMBL" id="JADIMM010000080">
    <property type="protein sequence ID" value="MBO8457931.1"/>
    <property type="molecule type" value="Genomic_DNA"/>
</dbReference>
<reference evidence="5" key="2">
    <citation type="journal article" date="2021" name="PeerJ">
        <title>Extensive microbial diversity within the chicken gut microbiome revealed by metagenomics and culture.</title>
        <authorList>
            <person name="Gilroy R."/>
            <person name="Ravi A."/>
            <person name="Getino M."/>
            <person name="Pursley I."/>
            <person name="Horton D.L."/>
            <person name="Alikhan N.F."/>
            <person name="Baker D."/>
            <person name="Gharbi K."/>
            <person name="Hall N."/>
            <person name="Watson M."/>
            <person name="Adriaenssens E.M."/>
            <person name="Foster-Nyarko E."/>
            <person name="Jarju S."/>
            <person name="Secka A."/>
            <person name="Antonio M."/>
            <person name="Oren A."/>
            <person name="Chaudhuri R.R."/>
            <person name="La Ragione R."/>
            <person name="Hildebrand F."/>
            <person name="Pallen M.J."/>
        </authorList>
    </citation>
    <scope>NUCLEOTIDE SEQUENCE</scope>
    <source>
        <strain evidence="5">10532</strain>
    </source>
</reference>
<keyword evidence="3" id="KW-0288">FMN</keyword>
<organism evidence="5 6">
    <name type="scientific">Candidatus Gallitreponema excrementavium</name>
    <dbReference type="NCBI Taxonomy" id="2840840"/>
    <lineage>
        <taxon>Bacteria</taxon>
        <taxon>Pseudomonadati</taxon>
        <taxon>Spirochaetota</taxon>
        <taxon>Spirochaetia</taxon>
        <taxon>Spirochaetales</taxon>
        <taxon>Candidatus Gallitreponema</taxon>
    </lineage>
</organism>